<keyword evidence="8" id="KW-1185">Reference proteome</keyword>
<dbReference type="InterPro" id="IPR006553">
    <property type="entry name" value="Leu-rich_rpt_Cys-con_subtyp"/>
</dbReference>
<feature type="compositionally biased region" description="Acidic residues" evidence="4">
    <location>
        <begin position="500"/>
        <end position="523"/>
    </location>
</feature>
<dbReference type="AlphaFoldDB" id="A0A9P1CPT9"/>
<evidence type="ECO:0000313" key="8">
    <source>
        <dbReference type="Proteomes" id="UP001152797"/>
    </source>
</evidence>
<dbReference type="SMART" id="SM00367">
    <property type="entry name" value="LRR_CC"/>
    <property type="match status" value="8"/>
</dbReference>
<dbReference type="GO" id="GO:0031267">
    <property type="term" value="F:small GTPase binding"/>
    <property type="evidence" value="ECO:0007669"/>
    <property type="project" value="TreeGrafter"/>
</dbReference>
<evidence type="ECO:0000256" key="3">
    <source>
        <dbReference type="ARBA" id="ARBA00022737"/>
    </source>
</evidence>
<reference evidence="5" key="1">
    <citation type="submission" date="2022-10" db="EMBL/GenBank/DDBJ databases">
        <authorList>
            <person name="Chen Y."/>
            <person name="Dougan E. K."/>
            <person name="Chan C."/>
            <person name="Rhodes N."/>
            <person name="Thang M."/>
        </authorList>
    </citation>
    <scope>NUCLEOTIDE SEQUENCE</scope>
</reference>
<dbReference type="GO" id="GO:0005634">
    <property type="term" value="C:nucleus"/>
    <property type="evidence" value="ECO:0007669"/>
    <property type="project" value="TreeGrafter"/>
</dbReference>
<organism evidence="5">
    <name type="scientific">Cladocopium goreaui</name>
    <dbReference type="NCBI Taxonomy" id="2562237"/>
    <lineage>
        <taxon>Eukaryota</taxon>
        <taxon>Sar</taxon>
        <taxon>Alveolata</taxon>
        <taxon>Dinophyceae</taxon>
        <taxon>Suessiales</taxon>
        <taxon>Symbiodiniaceae</taxon>
        <taxon>Cladocopium</taxon>
    </lineage>
</organism>
<dbReference type="OrthoDB" id="428504at2759"/>
<gene>
    <name evidence="5" type="ORF">C1SCF055_LOCUS21557</name>
</gene>
<sequence>MKIPRDGVEDPLLYEIMYFSPVELGDERYTNKLYFQTDIYNRTWPTLMADRMAHQIEKLKHCEMGIVAFDDEFRKTHRKAVIGHCKMALAYLDAREARIAMKLCEQCMPATKSSEPRLQSDPNAEFDFLRIIALSNLACAARRVKFFQKAIDALAEAKSLCLAGGDSIQQHPLLIALTLLNLSAVLGDIDHDEHGLRWGLEALAMLYNLFSTLELPEMVQAYYLSLACHNAALLNVKLGRWADAQELVDEGIEFTKILGENDDTLRSKLITIGAHAKHVPEVFLSEAVNALNGWSQERGVWNLSFWDFTMPEVKEVIRVLQNTLTLNKIIIDQKDDDRRYDTAVENEHLAELMKAVVECHCMEMITISGIDFQTRKVWRRVKKRGFLETRWYASALNFADVWGGSQTPETGQYQGLLASLNHFMKRVAMGLLVVGNETEGIDLSDNGINLTSITMLVHALCKTDRLARTRPCRRLILRKNDIGVEAAKELAKIWDAAEPPQEEEEEVSSDGEGFADEDEEFDPTAEAPEHDELQGVTALDVSENGDIGDEGFQAILKGISRYNCFKVLTANAISLTAAGCACLEGLEQTRLDTLILNQNSFGCEGVANLCEELSKCTRLRVLELEGCGIKLEGAKALRELLRHHLKLQEISVASNQLSDDGAIEFCSGVAESSLKSVNLAHNGIVSDDASQSIGDMMRSCHSLLKLVLSGNCFDHLGPSHIGSAIEHSRVLTLQLEEMGLTADSMDDFLDQGAAETQDLQELTLNKNPIHDEGLAIIAESLSIGLKNLRLSHCGLTSGAQAILLSLVSLSPNLQRLDLSYNSLGPKGCLDMVKWMDQNDKESFSLSFLELSGCSLGDEGFQLLVPIMGSLRFLGLRDNGITSAGLQAVMSANQMVKLQTLDLEGNQIGEQGLHALTERFQKEHKRSLWNPKQLTSMIDLVILKNNDISPALAASTEAFVKIYNPLMTILW</sequence>
<keyword evidence="3" id="KW-0677">Repeat</keyword>
<evidence type="ECO:0000256" key="2">
    <source>
        <dbReference type="ARBA" id="ARBA00022614"/>
    </source>
</evidence>
<dbReference type="GO" id="GO:0048471">
    <property type="term" value="C:perinuclear region of cytoplasm"/>
    <property type="evidence" value="ECO:0007669"/>
    <property type="project" value="TreeGrafter"/>
</dbReference>
<dbReference type="InterPro" id="IPR027038">
    <property type="entry name" value="RanGap"/>
</dbReference>
<dbReference type="PANTHER" id="PTHR24113:SF12">
    <property type="entry name" value="RAN GTPASE-ACTIVATING PROTEIN 1"/>
    <property type="match status" value="1"/>
</dbReference>
<dbReference type="EMBL" id="CAMXCT010002013">
    <property type="protein sequence ID" value="CAI3994947.1"/>
    <property type="molecule type" value="Genomic_DNA"/>
</dbReference>
<dbReference type="Pfam" id="PF13516">
    <property type="entry name" value="LRR_6"/>
    <property type="match status" value="6"/>
</dbReference>
<evidence type="ECO:0000256" key="1">
    <source>
        <dbReference type="ARBA" id="ARBA00022468"/>
    </source>
</evidence>
<feature type="region of interest" description="Disordered" evidence="4">
    <location>
        <begin position="495"/>
        <end position="532"/>
    </location>
</feature>
<dbReference type="GO" id="GO:0005829">
    <property type="term" value="C:cytosol"/>
    <property type="evidence" value="ECO:0007669"/>
    <property type="project" value="TreeGrafter"/>
</dbReference>
<dbReference type="InterPro" id="IPR032675">
    <property type="entry name" value="LRR_dom_sf"/>
</dbReference>
<dbReference type="SMART" id="SM00368">
    <property type="entry name" value="LRR_RI"/>
    <property type="match status" value="10"/>
</dbReference>
<evidence type="ECO:0000313" key="7">
    <source>
        <dbReference type="EMBL" id="CAL4782259.1"/>
    </source>
</evidence>
<keyword evidence="2" id="KW-0433">Leucine-rich repeat</keyword>
<evidence type="ECO:0000313" key="5">
    <source>
        <dbReference type="EMBL" id="CAI3994947.1"/>
    </source>
</evidence>
<comment type="caution">
    <text evidence="5">The sequence shown here is derived from an EMBL/GenBank/DDBJ whole genome shotgun (WGS) entry which is preliminary data.</text>
</comment>
<evidence type="ECO:0000313" key="6">
    <source>
        <dbReference type="EMBL" id="CAL1148322.1"/>
    </source>
</evidence>
<dbReference type="GO" id="GO:0005096">
    <property type="term" value="F:GTPase activator activity"/>
    <property type="evidence" value="ECO:0007669"/>
    <property type="project" value="UniProtKB-KW"/>
</dbReference>
<reference evidence="6" key="2">
    <citation type="submission" date="2024-04" db="EMBL/GenBank/DDBJ databases">
        <authorList>
            <person name="Chen Y."/>
            <person name="Shah S."/>
            <person name="Dougan E. K."/>
            <person name="Thang M."/>
            <person name="Chan C."/>
        </authorList>
    </citation>
    <scope>NUCLEOTIDE SEQUENCE [LARGE SCALE GENOMIC DNA]</scope>
</reference>
<evidence type="ECO:0000256" key="4">
    <source>
        <dbReference type="SAM" id="MobiDB-lite"/>
    </source>
</evidence>
<name>A0A9P1CPT9_9DINO</name>
<keyword evidence="1" id="KW-0343">GTPase activation</keyword>
<accession>A0A9P1CPT9</accession>
<proteinExistence type="predicted"/>
<dbReference type="Proteomes" id="UP001152797">
    <property type="component" value="Unassembled WGS sequence"/>
</dbReference>
<protein>
    <submittedName>
        <fullName evidence="7">5-formyltetrahydrofolate cyclo-ligase-like protein</fullName>
    </submittedName>
</protein>
<dbReference type="SUPFAM" id="SSF52047">
    <property type="entry name" value="RNI-like"/>
    <property type="match status" value="2"/>
</dbReference>
<dbReference type="GO" id="GO:0006913">
    <property type="term" value="P:nucleocytoplasmic transport"/>
    <property type="evidence" value="ECO:0007669"/>
    <property type="project" value="TreeGrafter"/>
</dbReference>
<dbReference type="EMBL" id="CAMXCT030002013">
    <property type="protein sequence ID" value="CAL4782259.1"/>
    <property type="molecule type" value="Genomic_DNA"/>
</dbReference>
<dbReference type="EMBL" id="CAMXCT020002013">
    <property type="protein sequence ID" value="CAL1148322.1"/>
    <property type="molecule type" value="Genomic_DNA"/>
</dbReference>
<dbReference type="InterPro" id="IPR001611">
    <property type="entry name" value="Leu-rich_rpt"/>
</dbReference>
<dbReference type="PANTHER" id="PTHR24113">
    <property type="entry name" value="RAN GTPASE-ACTIVATING PROTEIN 1"/>
    <property type="match status" value="1"/>
</dbReference>
<dbReference type="Gene3D" id="3.80.10.10">
    <property type="entry name" value="Ribonuclease Inhibitor"/>
    <property type="match status" value="2"/>
</dbReference>